<evidence type="ECO:0000313" key="3">
    <source>
        <dbReference type="EMBL" id="MUK50058.1"/>
    </source>
</evidence>
<dbReference type="Pfam" id="PF05591">
    <property type="entry name" value="T6SS_VipA"/>
    <property type="match status" value="1"/>
</dbReference>
<evidence type="ECO:0000313" key="4">
    <source>
        <dbReference type="Proteomes" id="UP000321787"/>
    </source>
</evidence>
<dbReference type="EMBL" id="WOBN01000020">
    <property type="protein sequence ID" value="MUK50058.1"/>
    <property type="molecule type" value="Genomic_DNA"/>
</dbReference>
<comment type="caution">
    <text evidence="3">The sequence shown here is derived from an EMBL/GenBank/DDBJ whole genome shotgun (WGS) entry which is preliminary data.</text>
</comment>
<dbReference type="Proteomes" id="UP000448038">
    <property type="component" value="Unassembled WGS sequence"/>
</dbReference>
<dbReference type="RefSeq" id="WP_012535409.1">
    <property type="nucleotide sequence ID" value="NZ_BJTZ01000001.1"/>
</dbReference>
<reference evidence="1 4" key="1">
    <citation type="submission" date="2019-07" db="EMBL/GenBank/DDBJ databases">
        <title>Whole genome shotgun sequence of Aliivibrio fischeri NBRC 101058.</title>
        <authorList>
            <person name="Hosoyama A."/>
            <person name="Uohara A."/>
            <person name="Ohji S."/>
            <person name="Ichikawa N."/>
        </authorList>
    </citation>
    <scope>NUCLEOTIDE SEQUENCE [LARGE SCALE GENOMIC DNA]</scope>
    <source>
        <strain evidence="1 4">NBRC 101058</strain>
    </source>
</reference>
<dbReference type="PANTHER" id="PTHR35850">
    <property type="entry name" value="CYTOPLASMIC PROTEIN-RELATED"/>
    <property type="match status" value="1"/>
</dbReference>
<dbReference type="Proteomes" id="UP000321787">
    <property type="component" value="Unassembled WGS sequence"/>
</dbReference>
<dbReference type="InterPro" id="IPR008312">
    <property type="entry name" value="T6SS_TssB1"/>
</dbReference>
<dbReference type="AlphaFoldDB" id="A0A1B9P6L9"/>
<dbReference type="PANTHER" id="PTHR35850:SF2">
    <property type="entry name" value="TYPE VI SECRETION SYSTEM CONTRACTILE SHEATH SMALL SUBUNIT"/>
    <property type="match status" value="1"/>
</dbReference>
<reference evidence="5 6" key="2">
    <citation type="submission" date="2019-11" db="EMBL/GenBank/DDBJ databases">
        <title>Using colonization assays and comparative genomics to discover symbiosis behaviors and factors in Vibrio fischeri.</title>
        <authorList>
            <person name="Bongrand C."/>
            <person name="Moriano-Gutierrez S."/>
            <person name="Arevalo P."/>
            <person name="Mcfall-Ngai M."/>
            <person name="Visick K."/>
            <person name="Polz M.F."/>
            <person name="Ruby E.G."/>
        </authorList>
    </citation>
    <scope>NUCLEOTIDE SEQUENCE [LARGE SCALE GENOMIC DNA]</scope>
    <source>
        <strain evidence="2">Emors.3.2</strain>
        <strain evidence="5">emors.3.2</strain>
        <strain evidence="6">emors.4.1</strain>
        <strain evidence="3">Emors.4.1</strain>
    </source>
</reference>
<accession>A0A1B9P6L9</accession>
<dbReference type="Proteomes" id="UP000435323">
    <property type="component" value="Unassembled WGS sequence"/>
</dbReference>
<evidence type="ECO:0000313" key="5">
    <source>
        <dbReference type="Proteomes" id="UP000435323"/>
    </source>
</evidence>
<sequence length="169" mass="18557">MSRDGSVAPKERINIRYVPATGDVQEDVELPLSMMVVGDFTARTDETPIEDRTPINIDKDNFNDVMEGYSPNVKVNVDNKLSDEEGAQLGVDLTFNSMKDFSPEAIAKSVPELNGLLELREALVALKGPLGNVPAFRKKIAAVLQDEEARQKLLEELNIGSAKEEAKAE</sequence>
<organism evidence="3 6">
    <name type="scientific">Aliivibrio fischeri</name>
    <name type="common">Vibrio fischeri</name>
    <dbReference type="NCBI Taxonomy" id="668"/>
    <lineage>
        <taxon>Bacteria</taxon>
        <taxon>Pseudomonadati</taxon>
        <taxon>Pseudomonadota</taxon>
        <taxon>Gammaproteobacteria</taxon>
        <taxon>Vibrionales</taxon>
        <taxon>Vibrionaceae</taxon>
        <taxon>Aliivibrio</taxon>
    </lineage>
</organism>
<dbReference type="PIRSF" id="PIRSF028301">
    <property type="entry name" value="UCP028301"/>
    <property type="match status" value="1"/>
</dbReference>
<protein>
    <submittedName>
        <fullName evidence="3">Type VI secretion system contractile sheath small subunit</fullName>
    </submittedName>
    <submittedName>
        <fullName evidence="1">Type VI secretion system-associated protein</fullName>
    </submittedName>
</protein>
<dbReference type="EMBL" id="BJTZ01000001">
    <property type="protein sequence ID" value="GEK12080.1"/>
    <property type="molecule type" value="Genomic_DNA"/>
</dbReference>
<dbReference type="NCBIfam" id="TIGR03358">
    <property type="entry name" value="VI_chp_5"/>
    <property type="match status" value="1"/>
</dbReference>
<gene>
    <name evidence="3" type="primary">tssB</name>
    <name evidence="1" type="ORF">AFI02nite_01160</name>
    <name evidence="2" type="ORF">GNP77_07075</name>
    <name evidence="3" type="ORF">GNP88_12870</name>
</gene>
<evidence type="ECO:0000313" key="2">
    <source>
        <dbReference type="EMBL" id="MUK45143.1"/>
    </source>
</evidence>
<proteinExistence type="predicted"/>
<name>A0A1B9P6L9_ALIFS</name>
<evidence type="ECO:0000313" key="1">
    <source>
        <dbReference type="EMBL" id="GEK12080.1"/>
    </source>
</evidence>
<evidence type="ECO:0000313" key="6">
    <source>
        <dbReference type="Proteomes" id="UP000448038"/>
    </source>
</evidence>
<dbReference type="EMBL" id="WOBO01000005">
    <property type="protein sequence ID" value="MUK45143.1"/>
    <property type="molecule type" value="Genomic_DNA"/>
</dbReference>